<dbReference type="InterPro" id="IPR039448">
    <property type="entry name" value="Beta_helix"/>
</dbReference>
<feature type="region of interest" description="Disordered" evidence="1">
    <location>
        <begin position="57"/>
        <end position="84"/>
    </location>
</feature>
<evidence type="ECO:0000256" key="1">
    <source>
        <dbReference type="SAM" id="MobiDB-lite"/>
    </source>
</evidence>
<dbReference type="InterPro" id="IPR011050">
    <property type="entry name" value="Pectin_lyase_fold/virulence"/>
</dbReference>
<dbReference type="OrthoDB" id="427974at2759"/>
<sequence>MIRQQLNSLPLGSKEEPVKVSLVGRVTLQDLIKALKESYQEAGPRFGIIPVPPWRVREREKKNNNKKKGNEEKQSDISSGQGRRVKQRVILHRPVTIISDDPSKNCVVDLETSVLVIKGPGVTLQGVDIHGYGKPGLKYCETHGLVEVERGGDLVMNSCNLRMKSFNIKERDPEDSSPIPAPATDCSVLLCHDGGRATLDNCTLQGSPLSYGLVARDAGTKVLLENSHISANNCSNVLVCMGASLSMLQGCTLSSSAEGFGLAAVDKGTHVFCKDTIFSGNSRDNVFCGCKGRVVLEGCLMKDSVLRSGLRAEGEGSIIIARESTMEGNQEHPVRTSWGAWASVRGCRYSDLGSDGTSKSLVEGTEASLVQDPSHGHATWRYLSSMEMPWSSMNRSVETLAV</sequence>
<dbReference type="AlphaFoldDB" id="A0A250WSK4"/>
<organism evidence="3 4">
    <name type="scientific">Chlamydomonas eustigma</name>
    <dbReference type="NCBI Taxonomy" id="1157962"/>
    <lineage>
        <taxon>Eukaryota</taxon>
        <taxon>Viridiplantae</taxon>
        <taxon>Chlorophyta</taxon>
        <taxon>core chlorophytes</taxon>
        <taxon>Chlorophyceae</taxon>
        <taxon>CS clade</taxon>
        <taxon>Chlamydomonadales</taxon>
        <taxon>Chlamydomonadaceae</taxon>
        <taxon>Chlamydomonas</taxon>
    </lineage>
</organism>
<proteinExistence type="predicted"/>
<evidence type="ECO:0000259" key="2">
    <source>
        <dbReference type="Pfam" id="PF13229"/>
    </source>
</evidence>
<keyword evidence="4" id="KW-1185">Reference proteome</keyword>
<reference evidence="3 4" key="1">
    <citation type="submission" date="2017-08" db="EMBL/GenBank/DDBJ databases">
        <title>Acidophilic green algal genome provides insights into adaptation to an acidic environment.</title>
        <authorList>
            <person name="Hirooka S."/>
            <person name="Hirose Y."/>
            <person name="Kanesaki Y."/>
            <person name="Higuchi S."/>
            <person name="Fujiwara T."/>
            <person name="Onuma R."/>
            <person name="Era A."/>
            <person name="Ohbayashi R."/>
            <person name="Uzuka A."/>
            <person name="Nozaki H."/>
            <person name="Yoshikawa H."/>
            <person name="Miyagishima S.Y."/>
        </authorList>
    </citation>
    <scope>NUCLEOTIDE SEQUENCE [LARGE SCALE GENOMIC DNA]</scope>
    <source>
        <strain evidence="3 4">NIES-2499</strain>
    </source>
</reference>
<feature type="compositionally biased region" description="Basic and acidic residues" evidence="1">
    <location>
        <begin position="57"/>
        <end position="75"/>
    </location>
</feature>
<accession>A0A250WSK4</accession>
<feature type="domain" description="Right handed beta helix" evidence="2">
    <location>
        <begin position="192"/>
        <end position="329"/>
    </location>
</feature>
<dbReference type="EMBL" id="BEGY01000004">
    <property type="protein sequence ID" value="GAX73679.1"/>
    <property type="molecule type" value="Genomic_DNA"/>
</dbReference>
<evidence type="ECO:0000313" key="3">
    <source>
        <dbReference type="EMBL" id="GAX73679.1"/>
    </source>
</evidence>
<comment type="caution">
    <text evidence="3">The sequence shown here is derived from an EMBL/GenBank/DDBJ whole genome shotgun (WGS) entry which is preliminary data.</text>
</comment>
<name>A0A250WSK4_9CHLO</name>
<protein>
    <recommendedName>
        <fullName evidence="2">Right handed beta helix domain-containing protein</fullName>
    </recommendedName>
</protein>
<dbReference type="Pfam" id="PF13229">
    <property type="entry name" value="Beta_helix"/>
    <property type="match status" value="1"/>
</dbReference>
<dbReference type="SUPFAM" id="SSF51126">
    <property type="entry name" value="Pectin lyase-like"/>
    <property type="match status" value="1"/>
</dbReference>
<dbReference type="Gene3D" id="2.160.20.10">
    <property type="entry name" value="Single-stranded right-handed beta-helix, Pectin lyase-like"/>
    <property type="match status" value="1"/>
</dbReference>
<dbReference type="InterPro" id="IPR012334">
    <property type="entry name" value="Pectin_lyas_fold"/>
</dbReference>
<dbReference type="Proteomes" id="UP000232323">
    <property type="component" value="Unassembled WGS sequence"/>
</dbReference>
<gene>
    <name evidence="3" type="ORF">CEUSTIGMA_g1130.t1</name>
</gene>
<evidence type="ECO:0000313" key="4">
    <source>
        <dbReference type="Proteomes" id="UP000232323"/>
    </source>
</evidence>